<comment type="subunit">
    <text evidence="6">Part of the 30S ribosomal subunit.</text>
</comment>
<keyword evidence="2 6" id="KW-0699">rRNA-binding</keyword>
<dbReference type="SUPFAM" id="SSF50249">
    <property type="entry name" value="Nucleic acid-binding proteins"/>
    <property type="match status" value="1"/>
</dbReference>
<comment type="caution">
    <text evidence="8">The sequence shown here is derived from an EMBL/GenBank/DDBJ whole genome shotgun (WGS) entry which is preliminary data.</text>
</comment>
<comment type="function">
    <text evidence="6">One of the primary rRNA binding proteins, it binds specifically to the 5'-end of 16S ribosomal RNA.</text>
</comment>
<dbReference type="CDD" id="cd00364">
    <property type="entry name" value="Ribosomal_uS17"/>
    <property type="match status" value="1"/>
</dbReference>
<evidence type="ECO:0000256" key="2">
    <source>
        <dbReference type="ARBA" id="ARBA00022730"/>
    </source>
</evidence>
<reference evidence="8 9" key="1">
    <citation type="submission" date="2017-09" db="EMBL/GenBank/DDBJ databases">
        <title>Depth-based differentiation of microbial function through sediment-hosted aquifers and enrichment of novel symbionts in the deep terrestrial subsurface.</title>
        <authorList>
            <person name="Probst A.J."/>
            <person name="Ladd B."/>
            <person name="Jarett J.K."/>
            <person name="Geller-Mcgrath D.E."/>
            <person name="Sieber C.M."/>
            <person name="Emerson J.B."/>
            <person name="Anantharaman K."/>
            <person name="Thomas B.C."/>
            <person name="Malmstrom R."/>
            <person name="Stieglmeier M."/>
            <person name="Klingl A."/>
            <person name="Woyke T."/>
            <person name="Ryan C.M."/>
            <person name="Banfield J.F."/>
        </authorList>
    </citation>
    <scope>NUCLEOTIDE SEQUENCE [LARGE SCALE GENOMIC DNA]</scope>
    <source>
        <strain evidence="8">CG23_combo_of_CG06-09_8_20_14_all_37_18</strain>
    </source>
</reference>
<keyword evidence="4 6" id="KW-0689">Ribosomal protein</keyword>
<dbReference type="InterPro" id="IPR019979">
    <property type="entry name" value="Ribosomal_uS17_CS"/>
</dbReference>
<dbReference type="GO" id="GO:0022627">
    <property type="term" value="C:cytosolic small ribosomal subunit"/>
    <property type="evidence" value="ECO:0007669"/>
    <property type="project" value="UniProtKB-UniRule"/>
</dbReference>
<dbReference type="InterPro" id="IPR000266">
    <property type="entry name" value="Ribosomal_uS17"/>
</dbReference>
<dbReference type="GO" id="GO:0019843">
    <property type="term" value="F:rRNA binding"/>
    <property type="evidence" value="ECO:0007669"/>
    <property type="project" value="UniProtKB-UniRule"/>
</dbReference>
<sequence length="78" mass="9378">MSKKQLAGTIISNKMQKTVVVEIERLKEHPKYKRRFKVHKNYKAHIEEGEEYKVGDRVVIEECRPISKDKKWRVIKKI</sequence>
<evidence type="ECO:0000256" key="3">
    <source>
        <dbReference type="ARBA" id="ARBA00022884"/>
    </source>
</evidence>
<dbReference type="Proteomes" id="UP000229952">
    <property type="component" value="Unassembled WGS sequence"/>
</dbReference>
<dbReference type="GO" id="GO:0006412">
    <property type="term" value="P:translation"/>
    <property type="evidence" value="ECO:0007669"/>
    <property type="project" value="UniProtKB-UniRule"/>
</dbReference>
<dbReference type="PROSITE" id="PS00056">
    <property type="entry name" value="RIBOSOMAL_S17"/>
    <property type="match status" value="1"/>
</dbReference>
<name>A0A2G9YYY0_9BACT</name>
<dbReference type="HAMAP" id="MF_01345_B">
    <property type="entry name" value="Ribosomal_uS17_B"/>
    <property type="match status" value="1"/>
</dbReference>
<accession>A0A2G9YYY0</accession>
<dbReference type="PANTHER" id="PTHR10744">
    <property type="entry name" value="40S RIBOSOMAL PROTEIN S11 FAMILY MEMBER"/>
    <property type="match status" value="1"/>
</dbReference>
<evidence type="ECO:0000313" key="8">
    <source>
        <dbReference type="EMBL" id="PIP24438.1"/>
    </source>
</evidence>
<evidence type="ECO:0000256" key="6">
    <source>
        <dbReference type="HAMAP-Rule" id="MF_01345"/>
    </source>
</evidence>
<keyword evidence="3 6" id="KW-0694">RNA-binding</keyword>
<evidence type="ECO:0000256" key="7">
    <source>
        <dbReference type="RuleBase" id="RU003872"/>
    </source>
</evidence>
<proteinExistence type="inferred from homology"/>
<evidence type="ECO:0000256" key="4">
    <source>
        <dbReference type="ARBA" id="ARBA00022980"/>
    </source>
</evidence>
<dbReference type="Gene3D" id="2.40.50.140">
    <property type="entry name" value="Nucleic acid-binding proteins"/>
    <property type="match status" value="1"/>
</dbReference>
<evidence type="ECO:0000256" key="1">
    <source>
        <dbReference type="ARBA" id="ARBA00010254"/>
    </source>
</evidence>
<gene>
    <name evidence="6 8" type="primary">rpsQ</name>
    <name evidence="8" type="ORF">COX35_00785</name>
</gene>
<dbReference type="InterPro" id="IPR012340">
    <property type="entry name" value="NA-bd_OB-fold"/>
</dbReference>
<dbReference type="NCBIfam" id="TIGR03635">
    <property type="entry name" value="uS17_bact"/>
    <property type="match status" value="1"/>
</dbReference>
<evidence type="ECO:0000256" key="5">
    <source>
        <dbReference type="ARBA" id="ARBA00023274"/>
    </source>
</evidence>
<organism evidence="8 9">
    <name type="scientific">Candidatus Nealsonbacteria bacterium CG23_combo_of_CG06-09_8_20_14_all_37_18</name>
    <dbReference type="NCBI Taxonomy" id="1974720"/>
    <lineage>
        <taxon>Bacteria</taxon>
        <taxon>Candidatus Nealsoniibacteriota</taxon>
    </lineage>
</organism>
<dbReference type="Pfam" id="PF00366">
    <property type="entry name" value="Ribosomal_S17"/>
    <property type="match status" value="1"/>
</dbReference>
<comment type="similarity">
    <text evidence="1 6 7">Belongs to the universal ribosomal protein uS17 family.</text>
</comment>
<dbReference type="NCBIfam" id="NF004123">
    <property type="entry name" value="PRK05610.1"/>
    <property type="match status" value="1"/>
</dbReference>
<protein>
    <recommendedName>
        <fullName evidence="6">Small ribosomal subunit protein uS17</fullName>
    </recommendedName>
</protein>
<keyword evidence="5 6" id="KW-0687">Ribonucleoprotein</keyword>
<evidence type="ECO:0000313" key="9">
    <source>
        <dbReference type="Proteomes" id="UP000229952"/>
    </source>
</evidence>
<dbReference type="InterPro" id="IPR019984">
    <property type="entry name" value="Ribosomal_uS17_bact/chlr"/>
</dbReference>
<dbReference type="PRINTS" id="PR00973">
    <property type="entry name" value="RIBOSOMALS17"/>
</dbReference>
<dbReference type="GO" id="GO:0003735">
    <property type="term" value="F:structural constituent of ribosome"/>
    <property type="evidence" value="ECO:0007669"/>
    <property type="project" value="UniProtKB-UniRule"/>
</dbReference>
<dbReference type="EMBL" id="PCRQ01000018">
    <property type="protein sequence ID" value="PIP24438.1"/>
    <property type="molecule type" value="Genomic_DNA"/>
</dbReference>
<dbReference type="PANTHER" id="PTHR10744:SF1">
    <property type="entry name" value="SMALL RIBOSOMAL SUBUNIT PROTEIN US17M"/>
    <property type="match status" value="1"/>
</dbReference>
<dbReference type="AlphaFoldDB" id="A0A2G9YYY0"/>